<evidence type="ECO:0000313" key="1">
    <source>
        <dbReference type="EMBL" id="KAK4019379.1"/>
    </source>
</evidence>
<organism evidence="1 2">
    <name type="scientific">Daphnia magna</name>
    <dbReference type="NCBI Taxonomy" id="35525"/>
    <lineage>
        <taxon>Eukaryota</taxon>
        <taxon>Metazoa</taxon>
        <taxon>Ecdysozoa</taxon>
        <taxon>Arthropoda</taxon>
        <taxon>Crustacea</taxon>
        <taxon>Branchiopoda</taxon>
        <taxon>Diplostraca</taxon>
        <taxon>Cladocera</taxon>
        <taxon>Anomopoda</taxon>
        <taxon>Daphniidae</taxon>
        <taxon>Daphnia</taxon>
    </lineage>
</organism>
<accession>A0ABR0A328</accession>
<proteinExistence type="predicted"/>
<protein>
    <submittedName>
        <fullName evidence="1">Uncharacterized protein</fullName>
    </submittedName>
</protein>
<sequence>MVKLATTNGENLARPASCVFPALDRGLLNSENIYRLNLGIGEETCPCRYSILWFSTFIRAPLTFSAQSQKSFFIFEALSFCITKVSTKYSAFTDFSVK</sequence>
<comment type="caution">
    <text evidence="1">The sequence shown here is derived from an EMBL/GenBank/DDBJ whole genome shotgun (WGS) entry which is preliminary data.</text>
</comment>
<dbReference type="Proteomes" id="UP001234178">
    <property type="component" value="Unassembled WGS sequence"/>
</dbReference>
<name>A0ABR0A328_9CRUS</name>
<dbReference type="EMBL" id="JAOYFB010000036">
    <property type="protein sequence ID" value="KAK4019379.1"/>
    <property type="molecule type" value="Genomic_DNA"/>
</dbReference>
<gene>
    <name evidence="1" type="ORF">OUZ56_001402</name>
</gene>
<keyword evidence="2" id="KW-1185">Reference proteome</keyword>
<reference evidence="1 2" key="1">
    <citation type="journal article" date="2023" name="Nucleic Acids Res.">
        <title>The hologenome of Daphnia magna reveals possible DNA methylation and microbiome-mediated evolution of the host genome.</title>
        <authorList>
            <person name="Chaturvedi A."/>
            <person name="Li X."/>
            <person name="Dhandapani V."/>
            <person name="Marshall H."/>
            <person name="Kissane S."/>
            <person name="Cuenca-Cambronero M."/>
            <person name="Asole G."/>
            <person name="Calvet F."/>
            <person name="Ruiz-Romero M."/>
            <person name="Marangio P."/>
            <person name="Guigo R."/>
            <person name="Rago D."/>
            <person name="Mirbahai L."/>
            <person name="Eastwood N."/>
            <person name="Colbourne J.K."/>
            <person name="Zhou J."/>
            <person name="Mallon E."/>
            <person name="Orsini L."/>
        </authorList>
    </citation>
    <scope>NUCLEOTIDE SEQUENCE [LARGE SCALE GENOMIC DNA]</scope>
    <source>
        <strain evidence="1">LRV0_1</strain>
    </source>
</reference>
<evidence type="ECO:0000313" key="2">
    <source>
        <dbReference type="Proteomes" id="UP001234178"/>
    </source>
</evidence>